<dbReference type="InterPro" id="IPR018314">
    <property type="entry name" value="RsmB/NOL1/NOP2-like_CS"/>
</dbReference>
<comment type="similarity">
    <text evidence="2 10">Belongs to the class I-like SAM-binding methyltransferase superfamily. RsmB/NOP family.</text>
</comment>
<dbReference type="GO" id="GO:0016428">
    <property type="term" value="F:tRNA (cytidine-5-)-methyltransferase activity"/>
    <property type="evidence" value="ECO:0007669"/>
    <property type="project" value="EnsemblFungi"/>
</dbReference>
<dbReference type="OMA" id="KSLWPQG"/>
<dbReference type="STRING" id="653667.S9VWL1"/>
<evidence type="ECO:0000259" key="11">
    <source>
        <dbReference type="PROSITE" id="PS51686"/>
    </source>
</evidence>
<dbReference type="Gene3D" id="3.40.50.150">
    <property type="entry name" value="Vaccinia Virus protein VP39"/>
    <property type="match status" value="1"/>
</dbReference>
<dbReference type="GO" id="GO:0005634">
    <property type="term" value="C:nucleus"/>
    <property type="evidence" value="ECO:0007669"/>
    <property type="project" value="UniProtKB-SubCell"/>
</dbReference>
<feature type="active site" description="Nucleophile" evidence="10">
    <location>
        <position position="312"/>
    </location>
</feature>
<keyword evidence="7" id="KW-0819">tRNA processing</keyword>
<dbReference type="PANTHER" id="PTHR22808:SF29">
    <property type="entry name" value="MULTISITE-SPECIFIC TRNA:(CYTOSINE-C(5))-METHYLTRANSFERASE TRM4A"/>
    <property type="match status" value="1"/>
</dbReference>
<keyword evidence="8 10" id="KW-0694">RNA-binding</keyword>
<dbReference type="PANTHER" id="PTHR22808">
    <property type="entry name" value="NCL1 YEAST -RELATED NOL1/NOP2/FMU SUN DOMAIN-CONTAINING"/>
    <property type="match status" value="1"/>
</dbReference>
<dbReference type="Pfam" id="PF01189">
    <property type="entry name" value="Methyltr_RsmB-F"/>
    <property type="match status" value="1"/>
</dbReference>
<evidence type="ECO:0000313" key="12">
    <source>
        <dbReference type="EMBL" id="EPY50320.1"/>
    </source>
</evidence>
<feature type="binding site" evidence="10">
    <location>
        <position position="259"/>
    </location>
    <ligand>
        <name>S-adenosyl-L-methionine</name>
        <dbReference type="ChEBI" id="CHEBI:59789"/>
    </ligand>
</feature>
<evidence type="ECO:0000256" key="7">
    <source>
        <dbReference type="ARBA" id="ARBA00022694"/>
    </source>
</evidence>
<dbReference type="InterPro" id="IPR001678">
    <property type="entry name" value="MeTrfase_RsmB-F_NOP2_dom"/>
</dbReference>
<dbReference type="InterPro" id="IPR023270">
    <property type="entry name" value="RCMT_NCL1"/>
</dbReference>
<dbReference type="RefSeq" id="XP_013024806.1">
    <property type="nucleotide sequence ID" value="XM_013169352.1"/>
</dbReference>
<dbReference type="EMBL" id="KE546993">
    <property type="protein sequence ID" value="EPY50320.1"/>
    <property type="molecule type" value="Genomic_DNA"/>
</dbReference>
<keyword evidence="4 10" id="KW-0489">Methyltransferase</keyword>
<organism evidence="12 13">
    <name type="scientific">Schizosaccharomyces cryophilus (strain OY26 / ATCC MYA-4695 / CBS 11777 / NBRC 106824 / NRRL Y48691)</name>
    <name type="common">Fission yeast</name>
    <dbReference type="NCBI Taxonomy" id="653667"/>
    <lineage>
        <taxon>Eukaryota</taxon>
        <taxon>Fungi</taxon>
        <taxon>Dikarya</taxon>
        <taxon>Ascomycota</taxon>
        <taxon>Taphrinomycotina</taxon>
        <taxon>Schizosaccharomycetes</taxon>
        <taxon>Schizosaccharomycetales</taxon>
        <taxon>Schizosaccharomycetaceae</taxon>
        <taxon>Schizosaccharomyces</taxon>
    </lineage>
</organism>
<evidence type="ECO:0000256" key="9">
    <source>
        <dbReference type="ARBA" id="ARBA00023242"/>
    </source>
</evidence>
<dbReference type="PROSITE" id="PS51686">
    <property type="entry name" value="SAM_MT_RSMB_NOP"/>
    <property type="match status" value="1"/>
</dbReference>
<evidence type="ECO:0000256" key="3">
    <source>
        <dbReference type="ARBA" id="ARBA00022555"/>
    </source>
</evidence>
<dbReference type="InterPro" id="IPR057285">
    <property type="entry name" value="Pre-PUA_NSUN2"/>
</dbReference>
<keyword evidence="5 10" id="KW-0808">Transferase</keyword>
<dbReference type="HOGENOM" id="CLU_005316_4_3_1"/>
<comment type="subcellular location">
    <subcellularLocation>
        <location evidence="1">Nucleus</location>
    </subcellularLocation>
</comment>
<sequence>MGRRQYSGRKKKKDEFIDWDQLPRRNEGFEKYYKLQKLVSNDEIEILMQKLAEPLPTTFRITSCNQHGTQVRDHFIKHYYPLIESVEVDGTKVSPPVLLPWYPNQMAFMLDIPKTIIRKSPPLKLLQQFLVLETEAGDISRQEAVSMIPPLFLHVESHHKVLDMCAAPGSKTAQLLEALHTPADGKETFDTLLPSGMVIANDSDNKRAHMLVHQIKRLNSPNILIVNHDASFLPHFHVELDGPNGKEKSYLKFDRILADVPCSGDGTFRKNISLWTNWTLKTALGLHSTQIKILKRGIDLLANGGRLVYSTCSMNPIENEAVVAAALKSSKGSTRLVDVKDEVQELKRSPGVKSWTVCDSDLNTYPSFESLPKDLNGKMAKSLWPLPEEELEQMGIERCMRVYPHHQNTGGFFVAVLEKCDDSEVSLEKDIPEQEVSDEAGKKAEIEQPILKKQKSSKFEKRLLSAENRALKAGNRYHELDPFVYIKDNDEMLDKIYKSFKMNESFLKKDLFFVRNLEGTISRAVYVSNSLFKNIIECNRNRVKFVHGGLKIFVRQDFGSLSKEVAKDTDVCVFRVQSDGSRLASHCINKDCVLSTDLSDLLIFLDHEAVTVDYFPEDSIFRKHFETLPLGNTLLHVDLKRENSIIKKDVYIPLWRSVRMCNVMISNAEKRTLKLQIEGPKYEGDQNVSTEKTA</sequence>
<dbReference type="PRINTS" id="PR02011">
    <property type="entry name" value="RCMTNCL1"/>
</dbReference>
<evidence type="ECO:0000256" key="5">
    <source>
        <dbReference type="ARBA" id="ARBA00022679"/>
    </source>
</evidence>
<evidence type="ECO:0000256" key="1">
    <source>
        <dbReference type="ARBA" id="ARBA00004123"/>
    </source>
</evidence>
<dbReference type="OrthoDB" id="6093671at2759"/>
<evidence type="ECO:0000313" key="13">
    <source>
        <dbReference type="Proteomes" id="UP000015464"/>
    </source>
</evidence>
<evidence type="ECO:0000256" key="8">
    <source>
        <dbReference type="ARBA" id="ARBA00022884"/>
    </source>
</evidence>
<dbReference type="Pfam" id="PF25376">
    <property type="entry name" value="Pre-PUA_NSUN2"/>
    <property type="match status" value="1"/>
</dbReference>
<dbReference type="InterPro" id="IPR023267">
    <property type="entry name" value="RCMT"/>
</dbReference>
<dbReference type="eggNOG" id="KOG2198">
    <property type="taxonomic scope" value="Eukaryota"/>
</dbReference>
<feature type="binding site" evidence="10">
    <location>
        <position position="229"/>
    </location>
    <ligand>
        <name>S-adenosyl-L-methionine</name>
        <dbReference type="ChEBI" id="CHEBI:59789"/>
    </ligand>
</feature>
<dbReference type="PROSITE" id="PS01153">
    <property type="entry name" value="NOL1_NOP2_SUN"/>
    <property type="match status" value="1"/>
</dbReference>
<feature type="domain" description="SAM-dependent MTase RsmB/NOP-type" evidence="11">
    <location>
        <begin position="47"/>
        <end position="420"/>
    </location>
</feature>
<protein>
    <submittedName>
        <fullName evidence="12">tRNA (Cytosine-5-)-methyltransferase</fullName>
    </submittedName>
</protein>
<dbReference type="AlphaFoldDB" id="S9VWL1"/>
<name>S9VWL1_SCHCR</name>
<dbReference type="PRINTS" id="PR02008">
    <property type="entry name" value="RCMTFAMILY"/>
</dbReference>
<evidence type="ECO:0000256" key="2">
    <source>
        <dbReference type="ARBA" id="ARBA00007494"/>
    </source>
</evidence>
<keyword evidence="13" id="KW-1185">Reference proteome</keyword>
<proteinExistence type="inferred from homology"/>
<keyword evidence="9" id="KW-0539">Nucleus</keyword>
<dbReference type="GO" id="GO:0000049">
    <property type="term" value="F:tRNA binding"/>
    <property type="evidence" value="ECO:0007669"/>
    <property type="project" value="UniProtKB-KW"/>
</dbReference>
<dbReference type="GO" id="GO:0005737">
    <property type="term" value="C:cytoplasm"/>
    <property type="evidence" value="ECO:0007669"/>
    <property type="project" value="TreeGrafter"/>
</dbReference>
<dbReference type="InterPro" id="IPR049560">
    <property type="entry name" value="MeTrfase_RsmB-F_NOP2_cat"/>
</dbReference>
<evidence type="ECO:0000256" key="10">
    <source>
        <dbReference type="PROSITE-ProRule" id="PRU01023"/>
    </source>
</evidence>
<reference evidence="12 13" key="1">
    <citation type="journal article" date="2011" name="Science">
        <title>Comparative functional genomics of the fission yeasts.</title>
        <authorList>
            <person name="Rhind N."/>
            <person name="Chen Z."/>
            <person name="Yassour M."/>
            <person name="Thompson D.A."/>
            <person name="Haas B.J."/>
            <person name="Habib N."/>
            <person name="Wapinski I."/>
            <person name="Roy S."/>
            <person name="Lin M.F."/>
            <person name="Heiman D.I."/>
            <person name="Young S.K."/>
            <person name="Furuya K."/>
            <person name="Guo Y."/>
            <person name="Pidoux A."/>
            <person name="Chen H.M."/>
            <person name="Robbertse B."/>
            <person name="Goldberg J.M."/>
            <person name="Aoki K."/>
            <person name="Bayne E.H."/>
            <person name="Berlin A.M."/>
            <person name="Desjardins C.A."/>
            <person name="Dobbs E."/>
            <person name="Dukaj L."/>
            <person name="Fan L."/>
            <person name="FitzGerald M.G."/>
            <person name="French C."/>
            <person name="Gujja S."/>
            <person name="Hansen K."/>
            <person name="Keifenheim D."/>
            <person name="Levin J.Z."/>
            <person name="Mosher R.A."/>
            <person name="Mueller C.A."/>
            <person name="Pfiffner J."/>
            <person name="Priest M."/>
            <person name="Russ C."/>
            <person name="Smialowska A."/>
            <person name="Swoboda P."/>
            <person name="Sykes S.M."/>
            <person name="Vaughn M."/>
            <person name="Vengrova S."/>
            <person name="Yoder R."/>
            <person name="Zeng Q."/>
            <person name="Allshire R."/>
            <person name="Baulcombe D."/>
            <person name="Birren B.W."/>
            <person name="Brown W."/>
            <person name="Ekwall K."/>
            <person name="Kellis M."/>
            <person name="Leatherwood J."/>
            <person name="Levin H."/>
            <person name="Margalit H."/>
            <person name="Martienssen R."/>
            <person name="Nieduszynski C.A."/>
            <person name="Spatafora J.W."/>
            <person name="Friedman N."/>
            <person name="Dalgaard J.Z."/>
            <person name="Baumann P."/>
            <person name="Niki H."/>
            <person name="Regev A."/>
            <person name="Nusbaum C."/>
        </authorList>
    </citation>
    <scope>NUCLEOTIDE SEQUENCE [LARGE SCALE GENOMIC DNA]</scope>
    <source>
        <strain evidence="13">OY26 / ATCC MYA-4695 / CBS 11777 / NBRC 106824 / NRRL Y48691</strain>
    </source>
</reference>
<evidence type="ECO:0000256" key="4">
    <source>
        <dbReference type="ARBA" id="ARBA00022603"/>
    </source>
</evidence>
<dbReference type="SUPFAM" id="SSF53335">
    <property type="entry name" value="S-adenosyl-L-methionine-dependent methyltransferases"/>
    <property type="match status" value="1"/>
</dbReference>
<keyword evidence="3" id="KW-0820">tRNA-binding</keyword>
<keyword evidence="6 10" id="KW-0949">S-adenosyl-L-methionine</keyword>
<dbReference type="GO" id="GO:0030488">
    <property type="term" value="P:tRNA methylation"/>
    <property type="evidence" value="ECO:0007669"/>
    <property type="project" value="EnsemblFungi"/>
</dbReference>
<feature type="binding site" evidence="10">
    <location>
        <begin position="165"/>
        <end position="171"/>
    </location>
    <ligand>
        <name>S-adenosyl-L-methionine</name>
        <dbReference type="ChEBI" id="CHEBI:59789"/>
    </ligand>
</feature>
<accession>S9VWL1</accession>
<evidence type="ECO:0000256" key="6">
    <source>
        <dbReference type="ARBA" id="ARBA00022691"/>
    </source>
</evidence>
<dbReference type="InterPro" id="IPR029063">
    <property type="entry name" value="SAM-dependent_MTases_sf"/>
</dbReference>
<feature type="binding site" evidence="10">
    <location>
        <position position="202"/>
    </location>
    <ligand>
        <name>S-adenosyl-L-methionine</name>
        <dbReference type="ChEBI" id="CHEBI:59789"/>
    </ligand>
</feature>
<dbReference type="GeneID" id="25035411"/>
<gene>
    <name evidence="12" type="ORF">SPOG_01080</name>
</gene>
<dbReference type="Proteomes" id="UP000015464">
    <property type="component" value="Unassembled WGS sequence"/>
</dbReference>